<keyword evidence="7 8" id="KW-0472">Membrane</keyword>
<protein>
    <recommendedName>
        <fullName evidence="3">Triple QxxK/R motif-containing protein</fullName>
    </recommendedName>
</protein>
<keyword evidence="5" id="KW-0256">Endoplasmic reticulum</keyword>
<dbReference type="PANTHER" id="PTHR20583:SF1">
    <property type="entry name" value="TRIPLE QXXK_R MOTIF-CONTAINING PROTEIN"/>
    <property type="match status" value="1"/>
</dbReference>
<comment type="subcellular location">
    <subcellularLocation>
        <location evidence="1">Endoplasmic reticulum membrane</location>
        <topology evidence="1">Single-pass membrane protein</topology>
    </subcellularLocation>
</comment>
<proteinExistence type="inferred from homology"/>
<keyword evidence="4 8" id="KW-0812">Transmembrane</keyword>
<dbReference type="Proteomes" id="UP000694700">
    <property type="component" value="Unplaced"/>
</dbReference>
<evidence type="ECO:0000256" key="3">
    <source>
        <dbReference type="ARBA" id="ARBA00014257"/>
    </source>
</evidence>
<feature type="transmembrane region" description="Helical" evidence="8">
    <location>
        <begin position="114"/>
        <end position="135"/>
    </location>
</feature>
<keyword evidence="6 8" id="KW-1133">Transmembrane helix</keyword>
<evidence type="ECO:0000256" key="1">
    <source>
        <dbReference type="ARBA" id="ARBA00004389"/>
    </source>
</evidence>
<gene>
    <name evidence="9" type="primary">triqk</name>
</gene>
<evidence type="ECO:0000313" key="9">
    <source>
        <dbReference type="Ensembl" id="ENSCCRP00015111035.1"/>
    </source>
</evidence>
<organism evidence="9 10">
    <name type="scientific">Cyprinus carpio</name>
    <name type="common">Common carp</name>
    <dbReference type="NCBI Taxonomy" id="7962"/>
    <lineage>
        <taxon>Eukaryota</taxon>
        <taxon>Metazoa</taxon>
        <taxon>Chordata</taxon>
        <taxon>Craniata</taxon>
        <taxon>Vertebrata</taxon>
        <taxon>Euteleostomi</taxon>
        <taxon>Actinopterygii</taxon>
        <taxon>Neopterygii</taxon>
        <taxon>Teleostei</taxon>
        <taxon>Ostariophysi</taxon>
        <taxon>Cypriniformes</taxon>
        <taxon>Cyprinidae</taxon>
        <taxon>Cyprininae</taxon>
        <taxon>Cyprinus</taxon>
    </lineage>
</organism>
<sequence length="138" mass="15480">MGKKDASSVKLPVDQYRKQIGKQDYKKTKPALRATRLKAEAKRSAPGIRVRWLSFILITSPSIPNDPSLPHLPNHTHTHTHTHTLFITPLQPESNSSSLHIDEAEKSCLTLRGVALFLPHHLLCFLSIFLFLSAVTPE</sequence>
<reference evidence="9" key="1">
    <citation type="submission" date="2025-08" db="UniProtKB">
        <authorList>
            <consortium name="Ensembl"/>
        </authorList>
    </citation>
    <scope>IDENTIFICATION</scope>
</reference>
<evidence type="ECO:0000256" key="7">
    <source>
        <dbReference type="ARBA" id="ARBA00023136"/>
    </source>
</evidence>
<dbReference type="InterPro" id="IPR024842">
    <property type="entry name" value="TRIQK"/>
</dbReference>
<name>A0A8C2AUX4_CYPCA</name>
<evidence type="ECO:0000313" key="10">
    <source>
        <dbReference type="Proteomes" id="UP000694700"/>
    </source>
</evidence>
<evidence type="ECO:0000256" key="4">
    <source>
        <dbReference type="ARBA" id="ARBA00022692"/>
    </source>
</evidence>
<dbReference type="Pfam" id="PF15168">
    <property type="entry name" value="TRIQK"/>
    <property type="match status" value="1"/>
</dbReference>
<evidence type="ECO:0000256" key="8">
    <source>
        <dbReference type="SAM" id="Phobius"/>
    </source>
</evidence>
<accession>A0A8C2AUX4</accession>
<dbReference type="AlphaFoldDB" id="A0A8C2AUX4"/>
<dbReference type="PANTHER" id="PTHR20583">
    <property type="entry name" value="TRIPLE QXXK/R MOTIF-CONTAINING PROTEIN"/>
    <property type="match status" value="1"/>
</dbReference>
<comment type="similarity">
    <text evidence="2">Belongs to the TRIQK family.</text>
</comment>
<evidence type="ECO:0000256" key="6">
    <source>
        <dbReference type="ARBA" id="ARBA00022989"/>
    </source>
</evidence>
<dbReference type="GO" id="GO:0005789">
    <property type="term" value="C:endoplasmic reticulum membrane"/>
    <property type="evidence" value="ECO:0007669"/>
    <property type="project" value="UniProtKB-SubCell"/>
</dbReference>
<evidence type="ECO:0000256" key="2">
    <source>
        <dbReference type="ARBA" id="ARBA00007709"/>
    </source>
</evidence>
<evidence type="ECO:0000256" key="5">
    <source>
        <dbReference type="ARBA" id="ARBA00022824"/>
    </source>
</evidence>
<dbReference type="Ensembl" id="ENSCCRT00015114536.1">
    <property type="protein sequence ID" value="ENSCCRP00015111035.1"/>
    <property type="gene ID" value="ENSCCRG00015044006.1"/>
</dbReference>